<dbReference type="EMBL" id="CAJVQB010046585">
    <property type="protein sequence ID" value="CAG8833039.1"/>
    <property type="molecule type" value="Genomic_DNA"/>
</dbReference>
<feature type="non-terminal residue" evidence="1">
    <location>
        <position position="1"/>
    </location>
</feature>
<dbReference type="Proteomes" id="UP000789901">
    <property type="component" value="Unassembled WGS sequence"/>
</dbReference>
<organism evidence="1 2">
    <name type="scientific">Gigaspora margarita</name>
    <dbReference type="NCBI Taxonomy" id="4874"/>
    <lineage>
        <taxon>Eukaryota</taxon>
        <taxon>Fungi</taxon>
        <taxon>Fungi incertae sedis</taxon>
        <taxon>Mucoromycota</taxon>
        <taxon>Glomeromycotina</taxon>
        <taxon>Glomeromycetes</taxon>
        <taxon>Diversisporales</taxon>
        <taxon>Gigasporaceae</taxon>
        <taxon>Gigaspora</taxon>
    </lineage>
</organism>
<accession>A0ABN7WIY1</accession>
<keyword evidence="2" id="KW-1185">Reference proteome</keyword>
<reference evidence="1 2" key="1">
    <citation type="submission" date="2021-06" db="EMBL/GenBank/DDBJ databases">
        <authorList>
            <person name="Kallberg Y."/>
            <person name="Tangrot J."/>
            <person name="Rosling A."/>
        </authorList>
    </citation>
    <scope>NUCLEOTIDE SEQUENCE [LARGE SCALE GENOMIC DNA]</scope>
    <source>
        <strain evidence="1 2">120-4 pot B 10/14</strain>
    </source>
</reference>
<evidence type="ECO:0000313" key="2">
    <source>
        <dbReference type="Proteomes" id="UP000789901"/>
    </source>
</evidence>
<protein>
    <submittedName>
        <fullName evidence="1">35507_t:CDS:1</fullName>
    </submittedName>
</protein>
<evidence type="ECO:0000313" key="1">
    <source>
        <dbReference type="EMBL" id="CAG8833039.1"/>
    </source>
</evidence>
<comment type="caution">
    <text evidence="1">The sequence shown here is derived from an EMBL/GenBank/DDBJ whole genome shotgun (WGS) entry which is preliminary data.</text>
</comment>
<gene>
    <name evidence="1" type="ORF">GMARGA_LOCUS31351</name>
</gene>
<sequence>SYDDFDDNAEPYTQVLHINIIKFFDSFIDHVEVINKNENDKLIAYQIINLTSKADGFTYIYHLRDKLKD</sequence>
<feature type="non-terminal residue" evidence="1">
    <location>
        <position position="69"/>
    </location>
</feature>
<name>A0ABN7WIY1_GIGMA</name>
<proteinExistence type="predicted"/>